<proteinExistence type="predicted"/>
<gene>
    <name evidence="1" type="ORF">LTRI10_LOCUS24357</name>
</gene>
<name>A0AAV2EBB8_9ROSI</name>
<organism evidence="1 2">
    <name type="scientific">Linum trigynum</name>
    <dbReference type="NCBI Taxonomy" id="586398"/>
    <lineage>
        <taxon>Eukaryota</taxon>
        <taxon>Viridiplantae</taxon>
        <taxon>Streptophyta</taxon>
        <taxon>Embryophyta</taxon>
        <taxon>Tracheophyta</taxon>
        <taxon>Spermatophyta</taxon>
        <taxon>Magnoliopsida</taxon>
        <taxon>eudicotyledons</taxon>
        <taxon>Gunneridae</taxon>
        <taxon>Pentapetalae</taxon>
        <taxon>rosids</taxon>
        <taxon>fabids</taxon>
        <taxon>Malpighiales</taxon>
        <taxon>Linaceae</taxon>
        <taxon>Linum</taxon>
    </lineage>
</organism>
<accession>A0AAV2EBB8</accession>
<dbReference type="EMBL" id="OZ034817">
    <property type="protein sequence ID" value="CAL1383067.1"/>
    <property type="molecule type" value="Genomic_DNA"/>
</dbReference>
<reference evidence="1 2" key="1">
    <citation type="submission" date="2024-04" db="EMBL/GenBank/DDBJ databases">
        <authorList>
            <person name="Fracassetti M."/>
        </authorList>
    </citation>
    <scope>NUCLEOTIDE SEQUENCE [LARGE SCALE GENOMIC DNA]</scope>
</reference>
<dbReference type="AlphaFoldDB" id="A0AAV2EBB8"/>
<protein>
    <submittedName>
        <fullName evidence="1">Uncharacterized protein</fullName>
    </submittedName>
</protein>
<evidence type="ECO:0000313" key="1">
    <source>
        <dbReference type="EMBL" id="CAL1383067.1"/>
    </source>
</evidence>
<sequence length="108" mass="11516">MLKQAIGQVEGRSPTEAVCLSSGKYCCSPSTRRASRGRNSGTSGLSVERPILLFSLYYDSCCLSKQKAGKDSAGGQGGRDGLDLPLLVATPSTPCFAPLYYETRLPKH</sequence>
<keyword evidence="2" id="KW-1185">Reference proteome</keyword>
<dbReference type="Proteomes" id="UP001497516">
    <property type="component" value="Chromosome 4"/>
</dbReference>
<evidence type="ECO:0000313" key="2">
    <source>
        <dbReference type="Proteomes" id="UP001497516"/>
    </source>
</evidence>